<dbReference type="GeneID" id="5185177"/>
<dbReference type="EMBL" id="SWOY01000001">
    <property type="protein sequence ID" value="NFG15346.1"/>
    <property type="molecule type" value="Genomic_DNA"/>
</dbReference>
<reference evidence="1 2" key="1">
    <citation type="submission" date="2019-04" db="EMBL/GenBank/DDBJ databases">
        <title>Genome sequencing of Clostridium botulinum Groups I-IV and Clostridium butyricum.</title>
        <authorList>
            <person name="Brunt J."/>
            <person name="Van Vliet A.H.M."/>
            <person name="Stringer S.C."/>
            <person name="Carter A.T."/>
            <person name="Peck M.W."/>
        </authorList>
    </citation>
    <scope>NUCLEOTIDE SEQUENCE [LARGE SCALE GENOMIC DNA]</scope>
    <source>
        <strain evidence="1 2">IFR 18/037</strain>
    </source>
</reference>
<organism evidence="1 2">
    <name type="scientific">Clostridium botulinum</name>
    <dbReference type="NCBI Taxonomy" id="1491"/>
    <lineage>
        <taxon>Bacteria</taxon>
        <taxon>Bacillati</taxon>
        <taxon>Bacillota</taxon>
        <taxon>Clostridia</taxon>
        <taxon>Eubacteriales</taxon>
        <taxon>Clostridiaceae</taxon>
        <taxon>Clostridium</taxon>
    </lineage>
</organism>
<comment type="caution">
    <text evidence="1">The sequence shown here is derived from an EMBL/GenBank/DDBJ whole genome shotgun (WGS) entry which is preliminary data.</text>
</comment>
<evidence type="ECO:0000313" key="1">
    <source>
        <dbReference type="EMBL" id="NFG15346.1"/>
    </source>
</evidence>
<gene>
    <name evidence="1" type="ORF">FC794_00735</name>
</gene>
<protein>
    <submittedName>
        <fullName evidence="1">Transcription initiation factor TFIIIB</fullName>
    </submittedName>
</protein>
<dbReference type="Proteomes" id="UP000478995">
    <property type="component" value="Unassembled WGS sequence"/>
</dbReference>
<dbReference type="OMA" id="DCGLITA"/>
<accession>A0A0E1QL75</accession>
<dbReference type="AlphaFoldDB" id="A0A0E1QL75"/>
<dbReference type="RefSeq" id="WP_003404067.1">
    <property type="nucleotide sequence ID" value="NZ_AP014696.1"/>
</dbReference>
<evidence type="ECO:0000313" key="2">
    <source>
        <dbReference type="Proteomes" id="UP000478995"/>
    </source>
</evidence>
<name>A0A0E1QL75_CLOBO</name>
<proteinExistence type="predicted"/>
<sequence>MENNKKCPICGCEEIGEGKLESYMAPTDGSWLSSKVIADICTKCGYILAMRVKNPEKFKD</sequence>
<dbReference type="OrthoDB" id="47713at2"/>